<sequence>MTTKLELRFKTSEGKSKMIGVSQPVLNLDSAVVEAAMKTIVDQNMFKKEDVNLLESIKGARYVTRTVDDLFEIE</sequence>
<evidence type="ECO:0000313" key="2">
    <source>
        <dbReference type="Proteomes" id="UP000195611"/>
    </source>
</evidence>
<dbReference type="Proteomes" id="UP000195611">
    <property type="component" value="Unassembled WGS sequence"/>
</dbReference>
<protein>
    <recommendedName>
        <fullName evidence="3">DUF2922 domain-containing protein</fullName>
    </recommendedName>
</protein>
<proteinExistence type="predicted"/>
<evidence type="ECO:0008006" key="3">
    <source>
        <dbReference type="Google" id="ProtNLM"/>
    </source>
</evidence>
<dbReference type="EMBL" id="FUKW01000073">
    <property type="protein sequence ID" value="SJN29495.1"/>
    <property type="molecule type" value="Genomic_DNA"/>
</dbReference>
<reference evidence="1 2" key="1">
    <citation type="submission" date="2017-02" db="EMBL/GenBank/DDBJ databases">
        <authorList>
            <person name="Peterson S.W."/>
        </authorList>
    </citation>
    <scope>NUCLEOTIDE SEQUENCE [LARGE SCALE GENOMIC DNA]</scope>
    <source>
        <strain evidence="1 2">42ea</strain>
    </source>
</reference>
<name>A0A1R4JCG9_9LACT</name>
<accession>A0A1R4JCG9</accession>
<dbReference type="AlphaFoldDB" id="A0A1R4JCG9"/>
<evidence type="ECO:0000313" key="1">
    <source>
        <dbReference type="EMBL" id="SJN29495.1"/>
    </source>
</evidence>
<gene>
    <name evidence="1" type="ORF">FM115_04765</name>
</gene>
<dbReference type="Pfam" id="PF11148">
    <property type="entry name" value="DUF2922"/>
    <property type="match status" value="1"/>
</dbReference>
<organism evidence="1 2">
    <name type="scientific">Marinilactibacillus psychrotolerans 42ea</name>
    <dbReference type="NCBI Taxonomy" id="1255609"/>
    <lineage>
        <taxon>Bacteria</taxon>
        <taxon>Bacillati</taxon>
        <taxon>Bacillota</taxon>
        <taxon>Bacilli</taxon>
        <taxon>Lactobacillales</taxon>
        <taxon>Carnobacteriaceae</taxon>
        <taxon>Marinilactibacillus</taxon>
    </lineage>
</organism>
<dbReference type="InterPro" id="IPR021321">
    <property type="entry name" value="DUF2922"/>
</dbReference>
<dbReference type="RefSeq" id="WP_087057857.1">
    <property type="nucleotide sequence ID" value="NZ_FUKW01000073.1"/>
</dbReference>